<keyword evidence="7" id="KW-0130">Cell adhesion</keyword>
<dbReference type="FunFam" id="2.60.40.60:FF:000001">
    <property type="entry name" value="Protocadherin alpha 2"/>
    <property type="match status" value="1"/>
</dbReference>
<dbReference type="CDD" id="cd11304">
    <property type="entry name" value="Cadherin_repeat"/>
    <property type="match status" value="5"/>
</dbReference>
<evidence type="ECO:0000256" key="5">
    <source>
        <dbReference type="ARBA" id="ARBA00022737"/>
    </source>
</evidence>
<dbReference type="InterPro" id="IPR013164">
    <property type="entry name" value="Cadherin_N"/>
</dbReference>
<reference evidence="14 15" key="1">
    <citation type="submission" date="2018-05" db="EMBL/GenBank/DDBJ databases">
        <authorList>
            <person name="Datahose"/>
        </authorList>
    </citation>
    <scope>NUCLEOTIDE SEQUENCE</scope>
</reference>
<dbReference type="Pfam" id="PF08266">
    <property type="entry name" value="Cadherin_2"/>
    <property type="match status" value="1"/>
</dbReference>
<keyword evidence="4 12" id="KW-0732">Signal</keyword>
<name>A0A3P8PEG1_ASTCA</name>
<keyword evidence="8" id="KW-1133">Transmembrane helix</keyword>
<feature type="domain" description="Cadherin" evidence="13">
    <location>
        <begin position="351"/>
        <end position="455"/>
    </location>
</feature>
<dbReference type="GO" id="GO:0009653">
    <property type="term" value="P:anatomical structure morphogenesis"/>
    <property type="evidence" value="ECO:0007669"/>
    <property type="project" value="UniProtKB-ARBA"/>
</dbReference>
<accession>A0A3P8PEG1</accession>
<evidence type="ECO:0000313" key="15">
    <source>
        <dbReference type="Proteomes" id="UP000265100"/>
    </source>
</evidence>
<dbReference type="Bgee" id="ENSACLG00000010504">
    <property type="expression patterns" value="Expressed in brain and 1 other cell type or tissue"/>
</dbReference>
<dbReference type="FunFam" id="2.60.40.60:FF:000002">
    <property type="entry name" value="Protocadherin alpha 2"/>
    <property type="match status" value="1"/>
</dbReference>
<organism evidence="14 15">
    <name type="scientific">Astatotilapia calliptera</name>
    <name type="common">Eastern happy</name>
    <name type="synonym">Chromis callipterus</name>
    <dbReference type="NCBI Taxonomy" id="8154"/>
    <lineage>
        <taxon>Eukaryota</taxon>
        <taxon>Metazoa</taxon>
        <taxon>Chordata</taxon>
        <taxon>Craniata</taxon>
        <taxon>Vertebrata</taxon>
        <taxon>Euteleostomi</taxon>
        <taxon>Actinopterygii</taxon>
        <taxon>Neopterygii</taxon>
        <taxon>Teleostei</taxon>
        <taxon>Neoteleostei</taxon>
        <taxon>Acanthomorphata</taxon>
        <taxon>Ovalentaria</taxon>
        <taxon>Cichlomorphae</taxon>
        <taxon>Cichliformes</taxon>
        <taxon>Cichlidae</taxon>
        <taxon>African cichlids</taxon>
        <taxon>Pseudocrenilabrinae</taxon>
        <taxon>Haplochromini</taxon>
        <taxon>Astatotilapia</taxon>
    </lineage>
</organism>
<evidence type="ECO:0000256" key="9">
    <source>
        <dbReference type="ARBA" id="ARBA00023136"/>
    </source>
</evidence>
<evidence type="ECO:0000256" key="7">
    <source>
        <dbReference type="ARBA" id="ARBA00022889"/>
    </source>
</evidence>
<feature type="domain" description="Cadherin" evidence="13">
    <location>
        <begin position="27"/>
        <end position="133"/>
    </location>
</feature>
<feature type="chain" id="PRO_5044244508" description="Cadherin domain-containing protein" evidence="12">
    <location>
        <begin position="30"/>
        <end position="582"/>
    </location>
</feature>
<dbReference type="PANTHER" id="PTHR24028">
    <property type="entry name" value="CADHERIN-87A"/>
    <property type="match status" value="1"/>
</dbReference>
<feature type="domain" description="Cadherin" evidence="13">
    <location>
        <begin position="134"/>
        <end position="242"/>
    </location>
</feature>
<sequence length="582" mass="65479">MKGFVCFGHWRRYVLIFILLASNIKCTAAVTHYSVPEELEEGSVVANLAGDLGIDVKTLVERKILDVIANKRYLEINKDTGELFVSEKIDREYICNSKNPSCFLKMDVTIENPIRLFNIEVEIMDINDNAPFFRRDTMHLDISESTSPGERFSLPNAVDPDFGSNSVKNYHLSKNQHFALEIQTGRDGSKFADLIVKTSLDREKQAVHNLILTAVDGGVPTRTGTASIIVRVLDVNDNAPSFEKEKYVVDVMENSPVGSLVIKLNATDLDEGSNSEIVYSYSLYTSERTQNMFNLNPENGEIRVKEMINYEDLKLYEMEIIASDKGPNSVSGQCKLTIQVTDMNDNHPEISIKSFQSPIKEDTPTDTVIAVVSVSDKDSGDNGIVDLHIPDNMPFKLRESSDNYYELVVSEPLDREKVPEYDITFTVTDRGSPPLSDNETMTLELLDVNDNVPQFPQSFYTIRVMENNAPGALLSSLTAFDPDLHENQYLVYFIIEKEIANTSMSMLFSINPENGNLYALKTFDYEIEKEFLFHIEARDSGSPPLSSNVTVHIIIVDQNDNAPVIVSPYFLQKLPYCLSSEI</sequence>
<dbReference type="Ensembl" id="ENSACLT00000015769.2">
    <property type="protein sequence ID" value="ENSACLP00000015407.2"/>
    <property type="gene ID" value="ENSACLG00000010504.2"/>
</dbReference>
<comment type="subcellular location">
    <subcellularLocation>
        <location evidence="2">Membrane</location>
        <topology evidence="2">Single-pass membrane protein</topology>
    </subcellularLocation>
</comment>
<evidence type="ECO:0000256" key="1">
    <source>
        <dbReference type="ARBA" id="ARBA00003436"/>
    </source>
</evidence>
<protein>
    <recommendedName>
        <fullName evidence="13">Cadherin domain-containing protein</fullName>
    </recommendedName>
</protein>
<reference evidence="14" key="3">
    <citation type="submission" date="2025-08" db="UniProtKB">
        <authorList>
            <consortium name="Ensembl"/>
        </authorList>
    </citation>
    <scope>IDENTIFICATION</scope>
</reference>
<reference evidence="14" key="4">
    <citation type="submission" date="2025-09" db="UniProtKB">
        <authorList>
            <consortium name="Ensembl"/>
        </authorList>
    </citation>
    <scope>IDENTIFICATION</scope>
</reference>
<evidence type="ECO:0000259" key="13">
    <source>
        <dbReference type="PROSITE" id="PS50268"/>
    </source>
</evidence>
<feature type="domain" description="Cadherin" evidence="13">
    <location>
        <begin position="456"/>
        <end position="570"/>
    </location>
</feature>
<dbReference type="SUPFAM" id="SSF49313">
    <property type="entry name" value="Cadherin-like"/>
    <property type="match status" value="5"/>
</dbReference>
<evidence type="ECO:0000256" key="12">
    <source>
        <dbReference type="SAM" id="SignalP"/>
    </source>
</evidence>
<proteinExistence type="predicted"/>
<evidence type="ECO:0000256" key="2">
    <source>
        <dbReference type="ARBA" id="ARBA00004167"/>
    </source>
</evidence>
<reference evidence="15" key="2">
    <citation type="submission" date="2023-03" db="EMBL/GenBank/DDBJ databases">
        <authorList>
            <consortium name="Wellcome Sanger Institute Data Sharing"/>
        </authorList>
    </citation>
    <scope>NUCLEOTIDE SEQUENCE [LARGE SCALE GENOMIC DNA]</scope>
</reference>
<dbReference type="GO" id="GO:0007156">
    <property type="term" value="P:homophilic cell adhesion via plasma membrane adhesion molecules"/>
    <property type="evidence" value="ECO:0007669"/>
    <property type="project" value="InterPro"/>
</dbReference>
<dbReference type="Gene3D" id="2.60.40.60">
    <property type="entry name" value="Cadherins"/>
    <property type="match status" value="5"/>
</dbReference>
<dbReference type="STRING" id="8154.ENSACLP00000015407"/>
<keyword evidence="15" id="KW-1185">Reference proteome</keyword>
<keyword evidence="6 11" id="KW-0106">Calcium</keyword>
<dbReference type="PRINTS" id="PR00205">
    <property type="entry name" value="CADHERIN"/>
</dbReference>
<dbReference type="FunFam" id="2.60.40.60:FF:000006">
    <property type="entry name" value="Protocadherin alpha 2"/>
    <property type="match status" value="1"/>
</dbReference>
<keyword evidence="9" id="KW-0472">Membrane</keyword>
<comment type="function">
    <text evidence="1">Potential calcium-dependent cell-adhesion protein. May be involved in the establishment and maintenance of specific neuronal connections in the brain.</text>
</comment>
<dbReference type="InterPro" id="IPR002126">
    <property type="entry name" value="Cadherin-like_dom"/>
</dbReference>
<evidence type="ECO:0000256" key="8">
    <source>
        <dbReference type="ARBA" id="ARBA00022989"/>
    </source>
</evidence>
<feature type="signal peptide" evidence="12">
    <location>
        <begin position="1"/>
        <end position="29"/>
    </location>
</feature>
<keyword evidence="10" id="KW-0325">Glycoprotein</keyword>
<dbReference type="SMART" id="SM00112">
    <property type="entry name" value="CA"/>
    <property type="match status" value="5"/>
</dbReference>
<dbReference type="PROSITE" id="PS00232">
    <property type="entry name" value="CADHERIN_1"/>
    <property type="match status" value="3"/>
</dbReference>
<dbReference type="OMA" id="WIEINCL"/>
<dbReference type="GO" id="GO:0005886">
    <property type="term" value="C:plasma membrane"/>
    <property type="evidence" value="ECO:0007669"/>
    <property type="project" value="InterPro"/>
</dbReference>
<dbReference type="InterPro" id="IPR050174">
    <property type="entry name" value="Protocadherin/Cadherin-CA"/>
</dbReference>
<evidence type="ECO:0000256" key="11">
    <source>
        <dbReference type="PROSITE-ProRule" id="PRU00043"/>
    </source>
</evidence>
<dbReference type="PROSITE" id="PS50268">
    <property type="entry name" value="CADHERIN_2"/>
    <property type="match status" value="5"/>
</dbReference>
<dbReference type="AlphaFoldDB" id="A0A3P8PEG1"/>
<evidence type="ECO:0000256" key="6">
    <source>
        <dbReference type="ARBA" id="ARBA00022837"/>
    </source>
</evidence>
<feature type="domain" description="Cadherin" evidence="13">
    <location>
        <begin position="243"/>
        <end position="350"/>
    </location>
</feature>
<dbReference type="Proteomes" id="UP000265100">
    <property type="component" value="Chromosome 2"/>
</dbReference>
<evidence type="ECO:0000256" key="10">
    <source>
        <dbReference type="ARBA" id="ARBA00023180"/>
    </source>
</evidence>
<evidence type="ECO:0000313" key="14">
    <source>
        <dbReference type="Ensembl" id="ENSACLP00000015407.2"/>
    </source>
</evidence>
<evidence type="ECO:0000256" key="3">
    <source>
        <dbReference type="ARBA" id="ARBA00022692"/>
    </source>
</evidence>
<dbReference type="PANTHER" id="PTHR24028:SF288">
    <property type="entry name" value="PROTOCADHERIN ALPHA-C2-LIKE-RELATED"/>
    <property type="match status" value="1"/>
</dbReference>
<dbReference type="GO" id="GO:0005509">
    <property type="term" value="F:calcium ion binding"/>
    <property type="evidence" value="ECO:0007669"/>
    <property type="project" value="UniProtKB-UniRule"/>
</dbReference>
<dbReference type="InterPro" id="IPR020894">
    <property type="entry name" value="Cadherin_CS"/>
</dbReference>
<dbReference type="InterPro" id="IPR015919">
    <property type="entry name" value="Cadherin-like_sf"/>
</dbReference>
<dbReference type="FunFam" id="2.60.40.60:FF:000018">
    <property type="entry name" value="Protocadherin gamma c3"/>
    <property type="match status" value="1"/>
</dbReference>
<dbReference type="FunFam" id="2.60.40.60:FF:000129">
    <property type="entry name" value="protocadherin alpha-C2 isoform X1"/>
    <property type="match status" value="1"/>
</dbReference>
<keyword evidence="5" id="KW-0677">Repeat</keyword>
<keyword evidence="3" id="KW-0812">Transmembrane</keyword>
<evidence type="ECO:0000256" key="4">
    <source>
        <dbReference type="ARBA" id="ARBA00022729"/>
    </source>
</evidence>
<dbReference type="GeneTree" id="ENSGT00940000164725"/>
<dbReference type="Pfam" id="PF00028">
    <property type="entry name" value="Cadherin"/>
    <property type="match status" value="4"/>
</dbReference>